<sequence>MPQIGVHRPISLILIESDPTKNTTNRYNYVEPPLHPNFLHCDRLSRISSDGSIAPPPPVPSNKSATWWQIGSLLCTRPIALQRASLRAAYIPPYGFPPLTPYMGGQPATPSEPCTWSEGVSWAGSMVSPLQALKQRSLVPTQ</sequence>
<dbReference type="VEuPathDB" id="FungiDB:ASPFODRAFT_60226"/>
<comment type="caution">
    <text evidence="1">The sequence shown here is derived from an EMBL/GenBank/DDBJ whole genome shotgun (WGS) entry which is preliminary data.</text>
</comment>
<reference evidence="1 2" key="1">
    <citation type="journal article" date="2016" name="DNA Res.">
        <title>Genome sequence of Aspergillus luchuensis NBRC 4314.</title>
        <authorList>
            <person name="Yamada O."/>
            <person name="Machida M."/>
            <person name="Hosoyama A."/>
            <person name="Goto M."/>
            <person name="Takahashi T."/>
            <person name="Futagami T."/>
            <person name="Yamagata Y."/>
            <person name="Takeuchi M."/>
            <person name="Kobayashi T."/>
            <person name="Koike H."/>
            <person name="Abe K."/>
            <person name="Asai K."/>
            <person name="Arita M."/>
            <person name="Fujita N."/>
            <person name="Fukuda K."/>
            <person name="Higa K."/>
            <person name="Horikawa H."/>
            <person name="Ishikawa T."/>
            <person name="Jinno K."/>
            <person name="Kato Y."/>
            <person name="Kirimura K."/>
            <person name="Mizutani O."/>
            <person name="Nakasone K."/>
            <person name="Sano M."/>
            <person name="Shiraishi Y."/>
            <person name="Tsukahara M."/>
            <person name="Gomi K."/>
        </authorList>
    </citation>
    <scope>NUCLEOTIDE SEQUENCE [LARGE SCALE GENOMIC DNA]</scope>
    <source>
        <strain evidence="1 2">RIB 2604</strain>
    </source>
</reference>
<keyword evidence="1" id="KW-0418">Kinase</keyword>
<protein>
    <submittedName>
        <fullName evidence="1">Acetylglutamate kinase</fullName>
    </submittedName>
</protein>
<evidence type="ECO:0000313" key="2">
    <source>
        <dbReference type="Proteomes" id="UP000075230"/>
    </source>
</evidence>
<evidence type="ECO:0000313" key="1">
    <source>
        <dbReference type="EMBL" id="GAT26281.1"/>
    </source>
</evidence>
<organism evidence="1 2">
    <name type="scientific">Aspergillus kawachii</name>
    <name type="common">White koji mold</name>
    <name type="synonym">Aspergillus awamori var. kawachi</name>
    <dbReference type="NCBI Taxonomy" id="1069201"/>
    <lineage>
        <taxon>Eukaryota</taxon>
        <taxon>Fungi</taxon>
        <taxon>Dikarya</taxon>
        <taxon>Ascomycota</taxon>
        <taxon>Pezizomycotina</taxon>
        <taxon>Eurotiomycetes</taxon>
        <taxon>Eurotiomycetidae</taxon>
        <taxon>Eurotiales</taxon>
        <taxon>Aspergillaceae</taxon>
        <taxon>Aspergillus</taxon>
        <taxon>Aspergillus subgen. Circumdati</taxon>
    </lineage>
</organism>
<gene>
    <name evidence="1" type="ORF">RIB2604_02008630</name>
</gene>
<dbReference type="GO" id="GO:0016301">
    <property type="term" value="F:kinase activity"/>
    <property type="evidence" value="ECO:0007669"/>
    <property type="project" value="UniProtKB-KW"/>
</dbReference>
<reference evidence="2" key="2">
    <citation type="submission" date="2016-02" db="EMBL/GenBank/DDBJ databases">
        <title>Genome sequencing of Aspergillus luchuensis NBRC 4314.</title>
        <authorList>
            <person name="Yamada O."/>
        </authorList>
    </citation>
    <scope>NUCLEOTIDE SEQUENCE [LARGE SCALE GENOMIC DNA]</scope>
    <source>
        <strain evidence="2">RIB 2604</strain>
    </source>
</reference>
<accession>A0A146FMF2</accession>
<proteinExistence type="predicted"/>
<dbReference type="Proteomes" id="UP000075230">
    <property type="component" value="Unassembled WGS sequence"/>
</dbReference>
<keyword evidence="1" id="KW-0808">Transferase</keyword>
<dbReference type="AlphaFoldDB" id="A0A146FMF2"/>
<dbReference type="EMBL" id="BCWF01000020">
    <property type="protein sequence ID" value="GAT26281.1"/>
    <property type="molecule type" value="Genomic_DNA"/>
</dbReference>
<name>A0A146FMF2_ASPKA</name>